<evidence type="ECO:0000313" key="2">
    <source>
        <dbReference type="Proteomes" id="UP000298663"/>
    </source>
</evidence>
<reference evidence="1 2" key="2">
    <citation type="journal article" date="2019" name="G3 (Bethesda)">
        <title>Hybrid Assembly of the Genome of the Entomopathogenic Nematode Steinernema carpocapsae Identifies the X-Chromosome.</title>
        <authorList>
            <person name="Serra L."/>
            <person name="Macchietto M."/>
            <person name="Macias-Munoz A."/>
            <person name="McGill C.J."/>
            <person name="Rodriguez I.M."/>
            <person name="Rodriguez B."/>
            <person name="Murad R."/>
            <person name="Mortazavi A."/>
        </authorList>
    </citation>
    <scope>NUCLEOTIDE SEQUENCE [LARGE SCALE GENOMIC DNA]</scope>
    <source>
        <strain evidence="1 2">ALL</strain>
    </source>
</reference>
<protein>
    <submittedName>
        <fullName evidence="1">Uncharacterized protein</fullName>
    </submittedName>
</protein>
<dbReference type="AlphaFoldDB" id="A0A4U5P8K2"/>
<dbReference type="Proteomes" id="UP000298663">
    <property type="component" value="Unassembled WGS sequence"/>
</dbReference>
<comment type="caution">
    <text evidence="1">The sequence shown here is derived from an EMBL/GenBank/DDBJ whole genome shotgun (WGS) entry which is preliminary data.</text>
</comment>
<proteinExistence type="predicted"/>
<accession>A0A4U5P8K2</accession>
<sequence length="69" mass="7456">MNAVSSVHSPPRNLLLVEVARWEDWLLVVAGNVDLGKGDVDNDTNDCLLTIAKRQQTAADSCTRSVCSS</sequence>
<organism evidence="1 2">
    <name type="scientific">Steinernema carpocapsae</name>
    <name type="common">Entomopathogenic nematode</name>
    <dbReference type="NCBI Taxonomy" id="34508"/>
    <lineage>
        <taxon>Eukaryota</taxon>
        <taxon>Metazoa</taxon>
        <taxon>Ecdysozoa</taxon>
        <taxon>Nematoda</taxon>
        <taxon>Chromadorea</taxon>
        <taxon>Rhabditida</taxon>
        <taxon>Tylenchina</taxon>
        <taxon>Panagrolaimomorpha</taxon>
        <taxon>Strongyloidoidea</taxon>
        <taxon>Steinernematidae</taxon>
        <taxon>Steinernema</taxon>
    </lineage>
</organism>
<name>A0A4U5P8K2_STECR</name>
<dbReference type="EMBL" id="AZBU02000002">
    <property type="protein sequence ID" value="TKR92556.1"/>
    <property type="molecule type" value="Genomic_DNA"/>
</dbReference>
<gene>
    <name evidence="1" type="ORF">L596_007186</name>
</gene>
<evidence type="ECO:0000313" key="1">
    <source>
        <dbReference type="EMBL" id="TKR92556.1"/>
    </source>
</evidence>
<reference evidence="1 2" key="1">
    <citation type="journal article" date="2015" name="Genome Biol.">
        <title>Comparative genomics of Steinernema reveals deeply conserved gene regulatory networks.</title>
        <authorList>
            <person name="Dillman A.R."/>
            <person name="Macchietto M."/>
            <person name="Porter C.F."/>
            <person name="Rogers A."/>
            <person name="Williams B."/>
            <person name="Antoshechkin I."/>
            <person name="Lee M.M."/>
            <person name="Goodwin Z."/>
            <person name="Lu X."/>
            <person name="Lewis E.E."/>
            <person name="Goodrich-Blair H."/>
            <person name="Stock S.P."/>
            <person name="Adams B.J."/>
            <person name="Sternberg P.W."/>
            <person name="Mortazavi A."/>
        </authorList>
    </citation>
    <scope>NUCLEOTIDE SEQUENCE [LARGE SCALE GENOMIC DNA]</scope>
    <source>
        <strain evidence="1 2">ALL</strain>
    </source>
</reference>
<keyword evidence="2" id="KW-1185">Reference proteome</keyword>